<dbReference type="AlphaFoldDB" id="A0A918XWN2"/>
<dbReference type="SUPFAM" id="SSF51445">
    <property type="entry name" value="(Trans)glycosidases"/>
    <property type="match status" value="1"/>
</dbReference>
<dbReference type="InterPro" id="IPR017853">
    <property type="entry name" value="GH"/>
</dbReference>
<name>A0A918XWN2_9PROT</name>
<evidence type="ECO:0000256" key="4">
    <source>
        <dbReference type="ARBA" id="ARBA00022729"/>
    </source>
</evidence>
<sequence length="713" mass="76182">MPDKIAGLLARMTLAEKIGQLAMLSGDYAATGPTLSPDYLDAVRAGRAGSLLNLWGRDTIREVQRVAVEESRLGIPLVFGLDVLHGHRTILPIPLAEAGSFDPDLWERTARRAAEEATADGVALTFAPMLDVARDPRWGRMAESPGEDPWLAAAYAAAKVRGFQGDDPARPDALSATAKHFAAYGAVTGGREYASAEVSERTLHEVHLPAFAAAVRAGVDAVMPSLGDLGGTPLHADRRLLRDLLSRRWGFAGVVISDHSALSDLLAHGVAGDLAEAAALALKAGVDIDMMGRAYELGLPDALRRGLVAEREIDAAVRRVLRWKRRLGLFDDPYRGLDTLPRSHRGLDRPLAREAAVRSMVLLKNDGDLLPLPASARRIAVIGPLAAAGDQLYGPWWAAGQTEAAVSYLDGLAAGLPDREIRHAAGCGLEDCDEQSIAEARELARDADLVVLCLGEPAEISGEAASRVDPGLPRAQRLLAAAVLDTGVPTVLVLTCGRPLLERELLARVPAVLVAWFPGVEGGNALVDLLSGRHAPSARLTVSWPVDRGQIPVFFGQRPTGRPALDPDNRFVSRYVDCPNAPLYPFGHGLTYTRFAYADPSATPAVAGPDDLVEVTVEVANLGDRAGEETALLFLHDPVASSARPLLELRSFRKVTLAAGATATVRFTLGPEDFLLPGPDLKPVREPGRVEILVGPAADRDRLLSTWIELRNN</sequence>
<dbReference type="InterPro" id="IPR036881">
    <property type="entry name" value="Glyco_hydro_3_C_sf"/>
</dbReference>
<dbReference type="InterPro" id="IPR001764">
    <property type="entry name" value="Glyco_hydro_3_N"/>
</dbReference>
<dbReference type="InterPro" id="IPR013783">
    <property type="entry name" value="Ig-like_fold"/>
</dbReference>
<evidence type="ECO:0000259" key="7">
    <source>
        <dbReference type="SMART" id="SM01217"/>
    </source>
</evidence>
<evidence type="ECO:0000313" key="8">
    <source>
        <dbReference type="EMBL" id="GHD61956.1"/>
    </source>
</evidence>
<protein>
    <recommendedName>
        <fullName evidence="3">beta-glucosidase</fullName>
        <ecNumber evidence="3">3.2.1.21</ecNumber>
    </recommendedName>
</protein>
<dbReference type="Pfam" id="PF01915">
    <property type="entry name" value="Glyco_hydro_3_C"/>
    <property type="match status" value="1"/>
</dbReference>
<comment type="caution">
    <text evidence="8">The sequence shown here is derived from an EMBL/GenBank/DDBJ whole genome shotgun (WGS) entry which is preliminary data.</text>
</comment>
<dbReference type="RefSeq" id="WP_229837486.1">
    <property type="nucleotide sequence ID" value="NZ_BMZS01000013.1"/>
</dbReference>
<dbReference type="Gene3D" id="3.40.50.1700">
    <property type="entry name" value="Glycoside hydrolase family 3 C-terminal domain"/>
    <property type="match status" value="1"/>
</dbReference>
<keyword evidence="4" id="KW-0732">Signal</keyword>
<reference evidence="8" key="1">
    <citation type="journal article" date="2014" name="Int. J. Syst. Evol. Microbiol.">
        <title>Complete genome sequence of Corynebacterium casei LMG S-19264T (=DSM 44701T), isolated from a smear-ripened cheese.</title>
        <authorList>
            <consortium name="US DOE Joint Genome Institute (JGI-PGF)"/>
            <person name="Walter F."/>
            <person name="Albersmeier A."/>
            <person name="Kalinowski J."/>
            <person name="Ruckert C."/>
        </authorList>
    </citation>
    <scope>NUCLEOTIDE SEQUENCE</scope>
    <source>
        <strain evidence="8">KCTC 42651</strain>
    </source>
</reference>
<dbReference type="InterPro" id="IPR036962">
    <property type="entry name" value="Glyco_hydro_3_N_sf"/>
</dbReference>
<dbReference type="Pfam" id="PF00933">
    <property type="entry name" value="Glyco_hydro_3"/>
    <property type="match status" value="1"/>
</dbReference>
<evidence type="ECO:0000256" key="6">
    <source>
        <dbReference type="ARBA" id="ARBA00023295"/>
    </source>
</evidence>
<organism evidence="8 9">
    <name type="scientific">Thalassobaculum fulvum</name>
    <dbReference type="NCBI Taxonomy" id="1633335"/>
    <lineage>
        <taxon>Bacteria</taxon>
        <taxon>Pseudomonadati</taxon>
        <taxon>Pseudomonadota</taxon>
        <taxon>Alphaproteobacteria</taxon>
        <taxon>Rhodospirillales</taxon>
        <taxon>Thalassobaculaceae</taxon>
        <taxon>Thalassobaculum</taxon>
    </lineage>
</organism>
<dbReference type="PANTHER" id="PTHR30620:SF16">
    <property type="entry name" value="LYSOSOMAL BETA GLUCOSIDASE"/>
    <property type="match status" value="1"/>
</dbReference>
<keyword evidence="6" id="KW-0326">Glycosidase</keyword>
<dbReference type="Proteomes" id="UP000630353">
    <property type="component" value="Unassembled WGS sequence"/>
</dbReference>
<dbReference type="GO" id="GO:0009251">
    <property type="term" value="P:glucan catabolic process"/>
    <property type="evidence" value="ECO:0007669"/>
    <property type="project" value="TreeGrafter"/>
</dbReference>
<feature type="domain" description="Fibronectin type III-like" evidence="7">
    <location>
        <begin position="629"/>
        <end position="698"/>
    </location>
</feature>
<reference evidence="8" key="2">
    <citation type="submission" date="2020-09" db="EMBL/GenBank/DDBJ databases">
        <authorList>
            <person name="Sun Q."/>
            <person name="Kim S."/>
        </authorList>
    </citation>
    <scope>NUCLEOTIDE SEQUENCE</scope>
    <source>
        <strain evidence="8">KCTC 42651</strain>
    </source>
</reference>
<dbReference type="Gene3D" id="3.20.20.300">
    <property type="entry name" value="Glycoside hydrolase, family 3, N-terminal domain"/>
    <property type="match status" value="1"/>
</dbReference>
<gene>
    <name evidence="8" type="ORF">GCM10017083_50050</name>
</gene>
<dbReference type="InterPro" id="IPR002772">
    <property type="entry name" value="Glyco_hydro_3_C"/>
</dbReference>
<evidence type="ECO:0000256" key="2">
    <source>
        <dbReference type="ARBA" id="ARBA00005336"/>
    </source>
</evidence>
<evidence type="ECO:0000256" key="5">
    <source>
        <dbReference type="ARBA" id="ARBA00022801"/>
    </source>
</evidence>
<proteinExistence type="inferred from homology"/>
<comment type="catalytic activity">
    <reaction evidence="1">
        <text>Hydrolysis of terminal, non-reducing beta-D-glucosyl residues with release of beta-D-glucose.</text>
        <dbReference type="EC" id="3.2.1.21"/>
    </reaction>
</comment>
<dbReference type="Pfam" id="PF14310">
    <property type="entry name" value="Fn3-like"/>
    <property type="match status" value="1"/>
</dbReference>
<dbReference type="EC" id="3.2.1.21" evidence="3"/>
<keyword evidence="9" id="KW-1185">Reference proteome</keyword>
<comment type="similarity">
    <text evidence="2">Belongs to the glycosyl hydrolase 3 family.</text>
</comment>
<dbReference type="InterPro" id="IPR051915">
    <property type="entry name" value="Cellulose_Degrad_GH3"/>
</dbReference>
<dbReference type="PANTHER" id="PTHR30620">
    <property type="entry name" value="PERIPLASMIC BETA-GLUCOSIDASE-RELATED"/>
    <property type="match status" value="1"/>
</dbReference>
<dbReference type="GO" id="GO:0008422">
    <property type="term" value="F:beta-glucosidase activity"/>
    <property type="evidence" value="ECO:0007669"/>
    <property type="project" value="UniProtKB-EC"/>
</dbReference>
<accession>A0A918XWN2</accession>
<keyword evidence="5" id="KW-0378">Hydrolase</keyword>
<evidence type="ECO:0000256" key="3">
    <source>
        <dbReference type="ARBA" id="ARBA00012744"/>
    </source>
</evidence>
<dbReference type="SUPFAM" id="SSF52279">
    <property type="entry name" value="Beta-D-glucan exohydrolase, C-terminal domain"/>
    <property type="match status" value="1"/>
</dbReference>
<dbReference type="PRINTS" id="PR00133">
    <property type="entry name" value="GLHYDRLASE3"/>
</dbReference>
<dbReference type="Gene3D" id="2.60.40.10">
    <property type="entry name" value="Immunoglobulins"/>
    <property type="match status" value="1"/>
</dbReference>
<dbReference type="InterPro" id="IPR026891">
    <property type="entry name" value="Fn3-like"/>
</dbReference>
<dbReference type="EMBL" id="BMZS01000013">
    <property type="protein sequence ID" value="GHD61956.1"/>
    <property type="molecule type" value="Genomic_DNA"/>
</dbReference>
<evidence type="ECO:0000313" key="9">
    <source>
        <dbReference type="Proteomes" id="UP000630353"/>
    </source>
</evidence>
<dbReference type="SMART" id="SM01217">
    <property type="entry name" value="Fn3_like"/>
    <property type="match status" value="1"/>
</dbReference>
<evidence type="ECO:0000256" key="1">
    <source>
        <dbReference type="ARBA" id="ARBA00000448"/>
    </source>
</evidence>